<evidence type="ECO:0000313" key="8">
    <source>
        <dbReference type="Proteomes" id="UP000753908"/>
    </source>
</evidence>
<reference evidence="7" key="2">
    <citation type="journal article" date="2022" name="Microbiol. Resour. Announc.">
        <title>Metagenome Sequencing to Explore Phylogenomics of Terrestrial Cyanobacteria.</title>
        <authorList>
            <person name="Ward R.D."/>
            <person name="Stajich J.E."/>
            <person name="Johansen J.R."/>
            <person name="Huntemann M."/>
            <person name="Clum A."/>
            <person name="Foster B."/>
            <person name="Foster B."/>
            <person name="Roux S."/>
            <person name="Palaniappan K."/>
            <person name="Varghese N."/>
            <person name="Mukherjee S."/>
            <person name="Reddy T.B.K."/>
            <person name="Daum C."/>
            <person name="Copeland A."/>
            <person name="Chen I.A."/>
            <person name="Ivanova N.N."/>
            <person name="Kyrpides N.C."/>
            <person name="Shapiro N."/>
            <person name="Eloe-Fadrosh E.A."/>
            <person name="Pietrasiak N."/>
        </authorList>
    </citation>
    <scope>NUCLEOTIDE SEQUENCE</scope>
    <source>
        <strain evidence="7">CPER-KK1</strain>
    </source>
</reference>
<dbReference type="Proteomes" id="UP000753908">
    <property type="component" value="Unassembled WGS sequence"/>
</dbReference>
<protein>
    <submittedName>
        <fullName evidence="7">LapA family protein</fullName>
    </submittedName>
</protein>
<reference evidence="7" key="1">
    <citation type="submission" date="2021-05" db="EMBL/GenBank/DDBJ databases">
        <authorList>
            <person name="Pietrasiak N."/>
            <person name="Ward R."/>
            <person name="Stajich J.E."/>
            <person name="Kurbessoian T."/>
        </authorList>
    </citation>
    <scope>NUCLEOTIDE SEQUENCE</scope>
    <source>
        <strain evidence="7">CPER-KK1</strain>
    </source>
</reference>
<evidence type="ECO:0000313" key="7">
    <source>
        <dbReference type="EMBL" id="MBW4546502.1"/>
    </source>
</evidence>
<organism evidence="7 8">
    <name type="scientific">Symplocastrum torsivum CPER-KK1</name>
    <dbReference type="NCBI Taxonomy" id="450513"/>
    <lineage>
        <taxon>Bacteria</taxon>
        <taxon>Bacillati</taxon>
        <taxon>Cyanobacteriota</taxon>
        <taxon>Cyanophyceae</taxon>
        <taxon>Oscillatoriophycideae</taxon>
        <taxon>Oscillatoriales</taxon>
        <taxon>Microcoleaceae</taxon>
        <taxon>Symplocastrum</taxon>
    </lineage>
</organism>
<dbReference type="EMBL" id="JAHHIF010000026">
    <property type="protein sequence ID" value="MBW4546502.1"/>
    <property type="molecule type" value="Genomic_DNA"/>
</dbReference>
<keyword evidence="4 5" id="KW-0472">Membrane</keyword>
<comment type="caution">
    <text evidence="7">The sequence shown here is derived from an EMBL/GenBank/DDBJ whole genome shotgun (WGS) entry which is preliminary data.</text>
</comment>
<feature type="domain" description="Lipopolysaccharide assembly protein A" evidence="6">
    <location>
        <begin position="26"/>
        <end position="65"/>
    </location>
</feature>
<evidence type="ECO:0000256" key="4">
    <source>
        <dbReference type="ARBA" id="ARBA00023136"/>
    </source>
</evidence>
<gene>
    <name evidence="7" type="ORF">KME25_18950</name>
</gene>
<evidence type="ECO:0000256" key="3">
    <source>
        <dbReference type="ARBA" id="ARBA00022989"/>
    </source>
</evidence>
<sequence length="80" mass="8466">MKTIANLLTSLILAGWIGAIAILAIQNFTPITVKFLAFESIQLPVGIVLAFSVGIGLIGGALVPALWQLAGQQVQYEDED</sequence>
<keyword evidence="3 5" id="KW-1133">Transmembrane helix</keyword>
<feature type="transmembrane region" description="Helical" evidence="5">
    <location>
        <begin position="7"/>
        <end position="25"/>
    </location>
</feature>
<keyword evidence="2 5" id="KW-0812">Transmembrane</keyword>
<evidence type="ECO:0000259" key="6">
    <source>
        <dbReference type="Pfam" id="PF06305"/>
    </source>
</evidence>
<evidence type="ECO:0000256" key="5">
    <source>
        <dbReference type="SAM" id="Phobius"/>
    </source>
</evidence>
<name>A0A951PMT9_9CYAN</name>
<keyword evidence="1" id="KW-1003">Cell membrane</keyword>
<dbReference type="AlphaFoldDB" id="A0A951PMT9"/>
<evidence type="ECO:0000256" key="2">
    <source>
        <dbReference type="ARBA" id="ARBA00022692"/>
    </source>
</evidence>
<accession>A0A951PMT9</accession>
<dbReference type="Pfam" id="PF06305">
    <property type="entry name" value="LapA_dom"/>
    <property type="match status" value="1"/>
</dbReference>
<feature type="transmembrane region" description="Helical" evidence="5">
    <location>
        <begin position="45"/>
        <end position="67"/>
    </location>
</feature>
<dbReference type="GO" id="GO:0005886">
    <property type="term" value="C:plasma membrane"/>
    <property type="evidence" value="ECO:0007669"/>
    <property type="project" value="InterPro"/>
</dbReference>
<evidence type="ECO:0000256" key="1">
    <source>
        <dbReference type="ARBA" id="ARBA00022475"/>
    </source>
</evidence>
<dbReference type="InterPro" id="IPR010445">
    <property type="entry name" value="LapA_dom"/>
</dbReference>
<proteinExistence type="predicted"/>